<comment type="function">
    <text evidence="2">Hydrolyzes 3-hydroxyisobutyryl-CoA (HIBYL-CoA), a saline catabolite. Has high activity toward isobutyryl-CoA. Could be an isobutyryl-CoA dehydrogenase that functions in valine catabolism.</text>
</comment>
<comment type="catalytic activity">
    <reaction evidence="2">
        <text>3-hydroxy-2-methylpropanoyl-CoA + H2O = 3-hydroxy-2-methylpropanoate + CoA + H(+)</text>
        <dbReference type="Rhea" id="RHEA:20888"/>
        <dbReference type="ChEBI" id="CHEBI:11805"/>
        <dbReference type="ChEBI" id="CHEBI:15377"/>
        <dbReference type="ChEBI" id="CHEBI:15378"/>
        <dbReference type="ChEBI" id="CHEBI:57287"/>
        <dbReference type="ChEBI" id="CHEBI:57340"/>
        <dbReference type="EC" id="3.1.2.4"/>
    </reaction>
</comment>
<dbReference type="InterPro" id="IPR032259">
    <property type="entry name" value="HIBYL-CoA-H"/>
</dbReference>
<dbReference type="GO" id="GO:0003860">
    <property type="term" value="F:3-hydroxyisobutyryl-CoA hydrolase activity"/>
    <property type="evidence" value="ECO:0007669"/>
    <property type="project" value="UniProtKB-UniRule"/>
</dbReference>
<comment type="caution">
    <text evidence="4">The sequence shown here is derived from an EMBL/GenBank/DDBJ whole genome shotgun (WGS) entry which is preliminary data.</text>
</comment>
<gene>
    <name evidence="4" type="ORF">Bca52824_010241</name>
</gene>
<dbReference type="Gene3D" id="3.30.300.220">
    <property type="match status" value="1"/>
</dbReference>
<comment type="pathway">
    <text evidence="2">Amino-acid degradation; L-valine degradation.</text>
</comment>
<comment type="similarity">
    <text evidence="2">Belongs to the enoyl-CoA hydratase/isomerase family.</text>
</comment>
<dbReference type="GO" id="GO:0006574">
    <property type="term" value="P:L-valine catabolic process"/>
    <property type="evidence" value="ECO:0007669"/>
    <property type="project" value="UniProtKB-UniRule"/>
</dbReference>
<evidence type="ECO:0000313" key="5">
    <source>
        <dbReference type="Proteomes" id="UP000886595"/>
    </source>
</evidence>
<evidence type="ECO:0000256" key="2">
    <source>
        <dbReference type="RuleBase" id="RU369070"/>
    </source>
</evidence>
<dbReference type="EMBL" id="JAAMPC010000002">
    <property type="protein sequence ID" value="KAG2327513.1"/>
    <property type="molecule type" value="Genomic_DNA"/>
</dbReference>
<proteinExistence type="inferred from homology"/>
<keyword evidence="1 2" id="KW-0378">Hydrolase</keyword>
<dbReference type="PANTHER" id="PTHR43176:SF18">
    <property type="entry name" value="3-HYDROXYISOBUTYRYL-COA HYDROLASE"/>
    <property type="match status" value="1"/>
</dbReference>
<dbReference type="CDD" id="cd06558">
    <property type="entry name" value="crotonase-like"/>
    <property type="match status" value="1"/>
</dbReference>
<reference evidence="4 5" key="1">
    <citation type="submission" date="2020-02" db="EMBL/GenBank/DDBJ databases">
        <authorList>
            <person name="Ma Q."/>
            <person name="Huang Y."/>
            <person name="Song X."/>
            <person name="Pei D."/>
        </authorList>
    </citation>
    <scope>NUCLEOTIDE SEQUENCE [LARGE SCALE GENOMIC DNA]</scope>
    <source>
        <strain evidence="4">Sxm20200214</strain>
        <tissue evidence="4">Leaf</tissue>
    </source>
</reference>
<dbReference type="AlphaFoldDB" id="A0A8X7WB96"/>
<name>A0A8X7WB96_BRACI</name>
<dbReference type="PANTHER" id="PTHR43176">
    <property type="entry name" value="3-HYDROXYISOBUTYRYL-COA HYDROLASE-RELATED"/>
    <property type="match status" value="1"/>
</dbReference>
<evidence type="ECO:0000259" key="3">
    <source>
        <dbReference type="Pfam" id="PF16113"/>
    </source>
</evidence>
<keyword evidence="5" id="KW-1185">Reference proteome</keyword>
<dbReference type="SUPFAM" id="SSF52096">
    <property type="entry name" value="ClpP/crotonase"/>
    <property type="match status" value="1"/>
</dbReference>
<evidence type="ECO:0000256" key="1">
    <source>
        <dbReference type="ARBA" id="ARBA00022801"/>
    </source>
</evidence>
<evidence type="ECO:0000313" key="4">
    <source>
        <dbReference type="EMBL" id="KAG2327513.1"/>
    </source>
</evidence>
<dbReference type="Proteomes" id="UP000886595">
    <property type="component" value="Unassembled WGS sequence"/>
</dbReference>
<dbReference type="EC" id="3.1.2.4" evidence="2"/>
<sequence length="84" mass="9683">MTTAVEMASHSQVLVEDKSIVRTLTLNRPKQMNALCLNMITRLLQLFLAFEEDPRVKLVILKGQEKHFVLVAMFDLLFVTSYKD</sequence>
<dbReference type="OrthoDB" id="1737613at2759"/>
<dbReference type="InterPro" id="IPR029045">
    <property type="entry name" value="ClpP/crotonase-like_dom_sf"/>
</dbReference>
<accession>A0A8X7WB96</accession>
<organism evidence="4 5">
    <name type="scientific">Brassica carinata</name>
    <name type="common">Ethiopian mustard</name>
    <name type="synonym">Abyssinian cabbage</name>
    <dbReference type="NCBI Taxonomy" id="52824"/>
    <lineage>
        <taxon>Eukaryota</taxon>
        <taxon>Viridiplantae</taxon>
        <taxon>Streptophyta</taxon>
        <taxon>Embryophyta</taxon>
        <taxon>Tracheophyta</taxon>
        <taxon>Spermatophyta</taxon>
        <taxon>Magnoliopsida</taxon>
        <taxon>eudicotyledons</taxon>
        <taxon>Gunneridae</taxon>
        <taxon>Pentapetalae</taxon>
        <taxon>rosids</taxon>
        <taxon>malvids</taxon>
        <taxon>Brassicales</taxon>
        <taxon>Brassicaceae</taxon>
        <taxon>Brassiceae</taxon>
        <taxon>Brassica</taxon>
    </lineage>
</organism>
<dbReference type="Pfam" id="PF16113">
    <property type="entry name" value="ECH_2"/>
    <property type="match status" value="1"/>
</dbReference>
<feature type="domain" description="Enoyl-CoA hydratase/isomerase" evidence="3">
    <location>
        <begin position="21"/>
        <end position="68"/>
    </location>
</feature>
<dbReference type="InterPro" id="IPR045004">
    <property type="entry name" value="ECH_dom"/>
</dbReference>
<protein>
    <recommendedName>
        <fullName evidence="2">3-hydroxyisobutyryl-CoA hydrolase</fullName>
        <shortName evidence="2">HIB-CoA hydrolase</shortName>
        <shortName evidence="2">HIBYL-CoA-H</shortName>
        <ecNumber evidence="2">3.1.2.4</ecNumber>
    </recommendedName>
    <alternativeName>
        <fullName evidence="2">3-hydroxyisobutyryl-coenzyme A hydrolase</fullName>
    </alternativeName>
</protein>